<keyword evidence="2" id="KW-0675">Receptor</keyword>
<keyword evidence="2" id="KW-0418">Kinase</keyword>
<organism evidence="2 3">
    <name type="scientific">Holothuria leucospilota</name>
    <name type="common">Black long sea cucumber</name>
    <name type="synonym">Mertensiothuria leucospilota</name>
    <dbReference type="NCBI Taxonomy" id="206669"/>
    <lineage>
        <taxon>Eukaryota</taxon>
        <taxon>Metazoa</taxon>
        <taxon>Echinodermata</taxon>
        <taxon>Eleutherozoa</taxon>
        <taxon>Echinozoa</taxon>
        <taxon>Holothuroidea</taxon>
        <taxon>Aspidochirotacea</taxon>
        <taxon>Aspidochirotida</taxon>
        <taxon>Holothuriidae</taxon>
        <taxon>Holothuria</taxon>
    </lineage>
</organism>
<dbReference type="OrthoDB" id="6071166at2759"/>
<name>A0A9Q1BZH3_HOLLE</name>
<dbReference type="SUPFAM" id="SSF56112">
    <property type="entry name" value="Protein kinase-like (PK-like)"/>
    <property type="match status" value="1"/>
</dbReference>
<dbReference type="InterPro" id="IPR001245">
    <property type="entry name" value="Ser-Thr/Tyr_kinase_cat_dom"/>
</dbReference>
<dbReference type="GO" id="GO:0005886">
    <property type="term" value="C:plasma membrane"/>
    <property type="evidence" value="ECO:0007669"/>
    <property type="project" value="TreeGrafter"/>
</dbReference>
<accession>A0A9Q1BZH3</accession>
<dbReference type="Pfam" id="PF07714">
    <property type="entry name" value="PK_Tyr_Ser-Thr"/>
    <property type="match status" value="1"/>
</dbReference>
<protein>
    <submittedName>
        <fullName evidence="2">Muscle, skeletal receptor tyrosine protein kinase</fullName>
    </submittedName>
</protein>
<dbReference type="GO" id="GO:0043235">
    <property type="term" value="C:receptor complex"/>
    <property type="evidence" value="ECO:0007669"/>
    <property type="project" value="TreeGrafter"/>
</dbReference>
<keyword evidence="2" id="KW-0808">Transferase</keyword>
<evidence type="ECO:0000313" key="2">
    <source>
        <dbReference type="EMBL" id="KAJ8035389.1"/>
    </source>
</evidence>
<dbReference type="PANTHER" id="PTHR24416:SF611">
    <property type="entry name" value="TYROSINE-PROTEIN KINASE TRANSMEMBRANE RECEPTOR ROR"/>
    <property type="match status" value="1"/>
</dbReference>
<comment type="caution">
    <text evidence="2">The sequence shown here is derived from an EMBL/GenBank/DDBJ whole genome shotgun (WGS) entry which is preliminary data.</text>
</comment>
<proteinExistence type="predicted"/>
<dbReference type="InterPro" id="IPR000719">
    <property type="entry name" value="Prot_kinase_dom"/>
</dbReference>
<dbReference type="InterPro" id="IPR050122">
    <property type="entry name" value="RTK"/>
</dbReference>
<evidence type="ECO:0000313" key="3">
    <source>
        <dbReference type="Proteomes" id="UP001152320"/>
    </source>
</evidence>
<dbReference type="GO" id="GO:0007169">
    <property type="term" value="P:cell surface receptor protein tyrosine kinase signaling pathway"/>
    <property type="evidence" value="ECO:0007669"/>
    <property type="project" value="TreeGrafter"/>
</dbReference>
<evidence type="ECO:0000259" key="1">
    <source>
        <dbReference type="PROSITE" id="PS50011"/>
    </source>
</evidence>
<dbReference type="InterPro" id="IPR011009">
    <property type="entry name" value="Kinase-like_dom_sf"/>
</dbReference>
<keyword evidence="3" id="KW-1185">Reference proteome</keyword>
<dbReference type="AlphaFoldDB" id="A0A9Q1BZH3"/>
<sequence>MPPETIFLREYTPPASDAWSFSVLLWELFSLGGTPYAGNTSKEIEKSIREENLLARPRNCPGSV</sequence>
<gene>
    <name evidence="2" type="ORF">HOLleu_22608</name>
</gene>
<dbReference type="GO" id="GO:0004714">
    <property type="term" value="F:transmembrane receptor protein tyrosine kinase activity"/>
    <property type="evidence" value="ECO:0007669"/>
    <property type="project" value="TreeGrafter"/>
</dbReference>
<dbReference type="EMBL" id="JAIZAY010000010">
    <property type="protein sequence ID" value="KAJ8035389.1"/>
    <property type="molecule type" value="Genomic_DNA"/>
</dbReference>
<reference evidence="2" key="1">
    <citation type="submission" date="2021-10" db="EMBL/GenBank/DDBJ databases">
        <title>Tropical sea cucumber genome reveals ecological adaptation and Cuvierian tubules defense mechanism.</title>
        <authorList>
            <person name="Chen T."/>
        </authorList>
    </citation>
    <scope>NUCLEOTIDE SEQUENCE</scope>
    <source>
        <strain evidence="2">Nanhai2018</strain>
        <tissue evidence="2">Muscle</tissue>
    </source>
</reference>
<dbReference type="Proteomes" id="UP001152320">
    <property type="component" value="Chromosome 10"/>
</dbReference>
<dbReference type="GO" id="GO:0005524">
    <property type="term" value="F:ATP binding"/>
    <property type="evidence" value="ECO:0007669"/>
    <property type="project" value="InterPro"/>
</dbReference>
<dbReference type="PANTHER" id="PTHR24416">
    <property type="entry name" value="TYROSINE-PROTEIN KINASE RECEPTOR"/>
    <property type="match status" value="1"/>
</dbReference>
<dbReference type="Gene3D" id="1.10.510.10">
    <property type="entry name" value="Transferase(Phosphotransferase) domain 1"/>
    <property type="match status" value="1"/>
</dbReference>
<dbReference type="PROSITE" id="PS50011">
    <property type="entry name" value="PROTEIN_KINASE_DOM"/>
    <property type="match status" value="1"/>
</dbReference>
<feature type="domain" description="Protein kinase" evidence="1">
    <location>
        <begin position="1"/>
        <end position="64"/>
    </location>
</feature>